<proteinExistence type="predicted"/>
<protein>
    <submittedName>
        <fullName evidence="1">Uncharacterized protein</fullName>
    </submittedName>
</protein>
<accession>A0AAW0CHH5</accession>
<dbReference type="Gene3D" id="2.60.110.10">
    <property type="entry name" value="Thaumatin"/>
    <property type="match status" value="1"/>
</dbReference>
<gene>
    <name evidence="1" type="ORF">VNI00_010916</name>
</gene>
<reference evidence="1 2" key="1">
    <citation type="submission" date="2024-01" db="EMBL/GenBank/DDBJ databases">
        <title>A draft genome for a cacao thread blight-causing isolate of Paramarasmius palmivorus.</title>
        <authorList>
            <person name="Baruah I.K."/>
            <person name="Bukari Y."/>
            <person name="Amoako-Attah I."/>
            <person name="Meinhardt L.W."/>
            <person name="Bailey B.A."/>
            <person name="Cohen S.P."/>
        </authorList>
    </citation>
    <scope>NUCLEOTIDE SEQUENCE [LARGE SCALE GENOMIC DNA]</scope>
    <source>
        <strain evidence="1 2">GH-12</strain>
    </source>
</reference>
<dbReference type="InterPro" id="IPR037176">
    <property type="entry name" value="Osmotin/thaumatin-like_sf"/>
</dbReference>
<evidence type="ECO:0000313" key="2">
    <source>
        <dbReference type="Proteomes" id="UP001383192"/>
    </source>
</evidence>
<organism evidence="1 2">
    <name type="scientific">Paramarasmius palmivorus</name>
    <dbReference type="NCBI Taxonomy" id="297713"/>
    <lineage>
        <taxon>Eukaryota</taxon>
        <taxon>Fungi</taxon>
        <taxon>Dikarya</taxon>
        <taxon>Basidiomycota</taxon>
        <taxon>Agaricomycotina</taxon>
        <taxon>Agaricomycetes</taxon>
        <taxon>Agaricomycetidae</taxon>
        <taxon>Agaricales</taxon>
        <taxon>Marasmiineae</taxon>
        <taxon>Marasmiaceae</taxon>
        <taxon>Paramarasmius</taxon>
    </lineage>
</organism>
<dbReference type="SUPFAM" id="SSF49870">
    <property type="entry name" value="Osmotin, thaumatin-like protein"/>
    <property type="match status" value="1"/>
</dbReference>
<dbReference type="EMBL" id="JAYKXP010000045">
    <property type="protein sequence ID" value="KAK7037690.1"/>
    <property type="molecule type" value="Genomic_DNA"/>
</dbReference>
<comment type="caution">
    <text evidence="1">The sequence shown here is derived from an EMBL/GenBank/DDBJ whole genome shotgun (WGS) entry which is preliminary data.</text>
</comment>
<sequence length="104" mass="11218">MIFHPCTTAILNPTQGADVTFRLNPEHNSAGPADALVDWNAPEITYEKLASLAAWIFDGTKDNYDVSLVDGLDIPSMITNIKGCPEGSYTVDLNNGADASVRYT</sequence>
<evidence type="ECO:0000313" key="1">
    <source>
        <dbReference type="EMBL" id="KAK7037690.1"/>
    </source>
</evidence>
<name>A0AAW0CHH5_9AGAR</name>
<dbReference type="AlphaFoldDB" id="A0AAW0CHH5"/>
<keyword evidence="2" id="KW-1185">Reference proteome</keyword>
<dbReference type="Proteomes" id="UP001383192">
    <property type="component" value="Unassembled WGS sequence"/>
</dbReference>